<comment type="caution">
    <text evidence="2">The sequence shown here is derived from an EMBL/GenBank/DDBJ whole genome shotgun (WGS) entry which is preliminary data.</text>
</comment>
<evidence type="ECO:0000256" key="1">
    <source>
        <dbReference type="SAM" id="MobiDB-lite"/>
    </source>
</evidence>
<keyword evidence="3" id="KW-1185">Reference proteome</keyword>
<dbReference type="InterPro" id="IPR021109">
    <property type="entry name" value="Peptidase_aspartic_dom_sf"/>
</dbReference>
<sequence>MQIGIDEIPILLVVVPNSYIQNPVLLGMDALGRVQLVIDRSRQKVLINNVKFQLRYEEHSIGQVKRVQEEQGSKNTTKEKIALAKIK</sequence>
<dbReference type="Gene3D" id="2.40.70.10">
    <property type="entry name" value="Acid Proteases"/>
    <property type="match status" value="1"/>
</dbReference>
<organism evidence="2 3">
    <name type="scientific">Portunus trituberculatus</name>
    <name type="common">Swimming crab</name>
    <name type="synonym">Neptunus trituberculatus</name>
    <dbReference type="NCBI Taxonomy" id="210409"/>
    <lineage>
        <taxon>Eukaryota</taxon>
        <taxon>Metazoa</taxon>
        <taxon>Ecdysozoa</taxon>
        <taxon>Arthropoda</taxon>
        <taxon>Crustacea</taxon>
        <taxon>Multicrustacea</taxon>
        <taxon>Malacostraca</taxon>
        <taxon>Eumalacostraca</taxon>
        <taxon>Eucarida</taxon>
        <taxon>Decapoda</taxon>
        <taxon>Pleocyemata</taxon>
        <taxon>Brachyura</taxon>
        <taxon>Eubrachyura</taxon>
        <taxon>Portunoidea</taxon>
        <taxon>Portunidae</taxon>
        <taxon>Portuninae</taxon>
        <taxon>Portunus</taxon>
    </lineage>
</organism>
<dbReference type="Proteomes" id="UP000324222">
    <property type="component" value="Unassembled WGS sequence"/>
</dbReference>
<proteinExistence type="predicted"/>
<evidence type="ECO:0000313" key="3">
    <source>
        <dbReference type="Proteomes" id="UP000324222"/>
    </source>
</evidence>
<accession>A0A5B7JQL4</accession>
<dbReference type="AlphaFoldDB" id="A0A5B7JQL4"/>
<dbReference type="EMBL" id="VSRR010101826">
    <property type="protein sequence ID" value="MPC95328.1"/>
    <property type="molecule type" value="Genomic_DNA"/>
</dbReference>
<name>A0A5B7JQL4_PORTR</name>
<evidence type="ECO:0000313" key="2">
    <source>
        <dbReference type="EMBL" id="MPC95328.1"/>
    </source>
</evidence>
<gene>
    <name evidence="2" type="ORF">E2C01_090535</name>
</gene>
<feature type="region of interest" description="Disordered" evidence="1">
    <location>
        <begin position="67"/>
        <end position="87"/>
    </location>
</feature>
<protein>
    <submittedName>
        <fullName evidence="2">Uncharacterized protein</fullName>
    </submittedName>
</protein>
<reference evidence="2 3" key="1">
    <citation type="submission" date="2019-05" db="EMBL/GenBank/DDBJ databases">
        <title>Another draft genome of Portunus trituberculatus and its Hox gene families provides insights of decapod evolution.</title>
        <authorList>
            <person name="Jeong J.-H."/>
            <person name="Song I."/>
            <person name="Kim S."/>
            <person name="Choi T."/>
            <person name="Kim D."/>
            <person name="Ryu S."/>
            <person name="Kim W."/>
        </authorList>
    </citation>
    <scope>NUCLEOTIDE SEQUENCE [LARGE SCALE GENOMIC DNA]</scope>
    <source>
        <tissue evidence="2">Muscle</tissue>
    </source>
</reference>